<name>A0A813XJS4_9BILA</name>
<dbReference type="Proteomes" id="UP000663881">
    <property type="component" value="Unassembled WGS sequence"/>
</dbReference>
<dbReference type="EMBL" id="CAJNON010000053">
    <property type="protein sequence ID" value="CAF0877201.1"/>
    <property type="molecule type" value="Genomic_DNA"/>
</dbReference>
<dbReference type="SUPFAM" id="SSF56399">
    <property type="entry name" value="ADP-ribosylation"/>
    <property type="match status" value="1"/>
</dbReference>
<reference evidence="2" key="1">
    <citation type="submission" date="2021-02" db="EMBL/GenBank/DDBJ databases">
        <authorList>
            <person name="Nowell W R."/>
        </authorList>
    </citation>
    <scope>NUCLEOTIDE SEQUENCE</scope>
</reference>
<evidence type="ECO:0000256" key="1">
    <source>
        <dbReference type="PROSITE-ProRule" id="PRU00339"/>
    </source>
</evidence>
<dbReference type="AlphaFoldDB" id="A0A813XJS4"/>
<evidence type="ECO:0000313" key="5">
    <source>
        <dbReference type="Proteomes" id="UP000663891"/>
    </source>
</evidence>
<comment type="caution">
    <text evidence="2">The sequence shown here is derived from an EMBL/GenBank/DDBJ whole genome shotgun (WGS) entry which is preliminary data.</text>
</comment>
<dbReference type="EMBL" id="CAJOBB010001878">
    <property type="protein sequence ID" value="CAF3914552.1"/>
    <property type="molecule type" value="Genomic_DNA"/>
</dbReference>
<dbReference type="InterPro" id="IPR011990">
    <property type="entry name" value="TPR-like_helical_dom_sf"/>
</dbReference>
<dbReference type="SUPFAM" id="SSF48452">
    <property type="entry name" value="TPR-like"/>
    <property type="match status" value="1"/>
</dbReference>
<feature type="repeat" description="TPR" evidence="1">
    <location>
        <begin position="515"/>
        <end position="548"/>
    </location>
</feature>
<gene>
    <name evidence="4" type="ORF">KXQ929_LOCUS23546</name>
    <name evidence="3" type="ORF">OKA104_LOCUS15408</name>
    <name evidence="2" type="ORF">VCS650_LOCUS8044</name>
</gene>
<proteinExistence type="predicted"/>
<dbReference type="SMART" id="SM00028">
    <property type="entry name" value="TPR"/>
    <property type="match status" value="2"/>
</dbReference>
<organism evidence="2 5">
    <name type="scientific">Adineta steineri</name>
    <dbReference type="NCBI Taxonomy" id="433720"/>
    <lineage>
        <taxon>Eukaryota</taxon>
        <taxon>Metazoa</taxon>
        <taxon>Spiralia</taxon>
        <taxon>Gnathifera</taxon>
        <taxon>Rotifera</taxon>
        <taxon>Eurotatoria</taxon>
        <taxon>Bdelloidea</taxon>
        <taxon>Adinetida</taxon>
        <taxon>Adinetidae</taxon>
        <taxon>Adineta</taxon>
    </lineage>
</organism>
<keyword evidence="1" id="KW-0802">TPR repeat</keyword>
<dbReference type="Gene3D" id="3.90.176.10">
    <property type="entry name" value="Toxin ADP-ribosyltransferase, Chain A, domain 1"/>
    <property type="match status" value="1"/>
</dbReference>
<dbReference type="Gene3D" id="1.25.40.10">
    <property type="entry name" value="Tetratricopeptide repeat domain"/>
    <property type="match status" value="1"/>
</dbReference>
<dbReference type="PROSITE" id="PS50005">
    <property type="entry name" value="TPR"/>
    <property type="match status" value="1"/>
</dbReference>
<accession>A0A813XJS4</accession>
<evidence type="ECO:0000313" key="2">
    <source>
        <dbReference type="EMBL" id="CAF0877201.1"/>
    </source>
</evidence>
<dbReference type="EMBL" id="CAJOAY010000846">
    <property type="protein sequence ID" value="CAF3746200.1"/>
    <property type="molecule type" value="Genomic_DNA"/>
</dbReference>
<dbReference type="Proteomes" id="UP000663868">
    <property type="component" value="Unassembled WGS sequence"/>
</dbReference>
<dbReference type="Pfam" id="PF13424">
    <property type="entry name" value="TPR_12"/>
    <property type="match status" value="1"/>
</dbReference>
<dbReference type="Proteomes" id="UP000663891">
    <property type="component" value="Unassembled WGS sequence"/>
</dbReference>
<sequence length="573" mass="66310">MGCSSTKNLSSIIGAPLEKHDPVSGPINTSSPHRETRSIENCIVIWLVASSTITTHKNIAEKLRQVISILKIFNNPTECITFIENIREEKVFLIVSPEMEQAIRSVHYLSQLEKIYIFSLSFQKIETIDDQIIQTRIFSDINELCEQIHQDVKFCELDLINIIVVPTEIQSTTFSAKQIAMFTCIQLVKKIALRIKFESEHKDVFLDFCRPYYVSNEEQMQYLEDFENNYRPKNVLWWITKPCFLSKILHRVLRTYEIDIIYKMGFIVRHIHTQLTLLHENIFSLFTDRSIVYRGKTMPNDEFDILIKNNCGGILSFSNFLTASIHKKDAMDFIQQRLITHPKMAAILFEICLDLTIRSTANVCAIINNLNSNMKSEEGEICFTMGTVFRIQSVEQVTDNSTNIWIVKLTFVDDNDQQFYRLVAPLRTNDVDTNPLSYLGKLLIEMGASERAEQFYLDLQTDPSVFNQPRRLARLQNGLGLIFTYKGDHMKALEHYHISLKTTLSYMSPDHPDLASIYKSIGDSYRNTHNYIQALANYEHSAQLLKDDQHSIIDLNDCIIKTKQLLELNKQQC</sequence>
<evidence type="ECO:0000313" key="4">
    <source>
        <dbReference type="EMBL" id="CAF3914552.1"/>
    </source>
</evidence>
<dbReference type="InterPro" id="IPR019734">
    <property type="entry name" value="TPR_rpt"/>
</dbReference>
<dbReference type="OrthoDB" id="9977018at2759"/>
<protein>
    <submittedName>
        <fullName evidence="2">Uncharacterized protein</fullName>
    </submittedName>
</protein>
<evidence type="ECO:0000313" key="3">
    <source>
        <dbReference type="EMBL" id="CAF3746200.1"/>
    </source>
</evidence>